<dbReference type="STRING" id="1172190.M947_00335"/>
<evidence type="ECO:0000256" key="1">
    <source>
        <dbReference type="SAM" id="Phobius"/>
    </source>
</evidence>
<dbReference type="RefSeq" id="WP_021286353.1">
    <property type="nucleotide sequence ID" value="NZ_AUPZ01000001.1"/>
</dbReference>
<keyword evidence="1" id="KW-1133">Transmembrane helix</keyword>
<evidence type="ECO:0000313" key="3">
    <source>
        <dbReference type="Proteomes" id="UP000015520"/>
    </source>
</evidence>
<keyword evidence="1" id="KW-0472">Membrane</keyword>
<gene>
    <name evidence="2" type="ORF">M947_00335</name>
</gene>
<proteinExistence type="predicted"/>
<keyword evidence="1" id="KW-0812">Transmembrane</keyword>
<comment type="caution">
    <text evidence="2">The sequence shown here is derived from an EMBL/GenBank/DDBJ whole genome shotgun (WGS) entry which is preliminary data.</text>
</comment>
<dbReference type="EMBL" id="AUPZ01000001">
    <property type="protein sequence ID" value="EQB40732.1"/>
    <property type="molecule type" value="Genomic_DNA"/>
</dbReference>
<dbReference type="AlphaFoldDB" id="T0JUN1"/>
<keyword evidence="3" id="KW-1185">Reference proteome</keyword>
<accession>T0JUN1</accession>
<protein>
    <submittedName>
        <fullName evidence="2">Uncharacterized protein</fullName>
    </submittedName>
</protein>
<dbReference type="eggNOG" id="ENOG5032JEZ">
    <property type="taxonomic scope" value="Bacteria"/>
</dbReference>
<feature type="transmembrane region" description="Helical" evidence="1">
    <location>
        <begin position="6"/>
        <end position="28"/>
    </location>
</feature>
<dbReference type="PATRIC" id="fig|1172190.3.peg.65"/>
<sequence length="141" mass="16607">MKHLPIVILLITLYGARLFNLNLAKILLKKRLIIDMQTLVDALRLKGKIYKKMQEVSPKELGIRNKIKIYKATDIRGCFWAIFAISQKSRVLMRDVYKFEEIYEKLSIFFEHDFKHKIVFIDAPLCSKAKEALSTKGWKIY</sequence>
<evidence type="ECO:0000313" key="2">
    <source>
        <dbReference type="EMBL" id="EQB40732.1"/>
    </source>
</evidence>
<organism evidence="2 3">
    <name type="scientific">Sulfurimonas hongkongensis</name>
    <dbReference type="NCBI Taxonomy" id="1172190"/>
    <lineage>
        <taxon>Bacteria</taxon>
        <taxon>Pseudomonadati</taxon>
        <taxon>Campylobacterota</taxon>
        <taxon>Epsilonproteobacteria</taxon>
        <taxon>Campylobacterales</taxon>
        <taxon>Sulfurimonadaceae</taxon>
        <taxon>Sulfurimonas</taxon>
    </lineage>
</organism>
<dbReference type="Proteomes" id="UP000015520">
    <property type="component" value="Unassembled WGS sequence"/>
</dbReference>
<reference evidence="2 3" key="1">
    <citation type="submission" date="2013-07" db="EMBL/GenBank/DDBJ databases">
        <title>Sulfurimonas hongkongensis AST-10 Genome Sequencing.</title>
        <authorList>
            <person name="Cai L."/>
            <person name="Zhang T."/>
        </authorList>
    </citation>
    <scope>NUCLEOTIDE SEQUENCE [LARGE SCALE GENOMIC DNA]</scope>
    <source>
        <strain evidence="2 3">AST-10</strain>
    </source>
</reference>
<name>T0JUN1_9BACT</name>